<protein>
    <submittedName>
        <fullName evidence="2">Uncharacterized protein</fullName>
    </submittedName>
</protein>
<keyword evidence="1" id="KW-1133">Transmembrane helix</keyword>
<name>A0A8D8TRQ9_9HEMI</name>
<reference evidence="2" key="1">
    <citation type="submission" date="2021-05" db="EMBL/GenBank/DDBJ databases">
        <authorList>
            <person name="Alioto T."/>
            <person name="Alioto T."/>
            <person name="Gomez Garrido J."/>
        </authorList>
    </citation>
    <scope>NUCLEOTIDE SEQUENCE</scope>
</reference>
<evidence type="ECO:0000313" key="2">
    <source>
        <dbReference type="EMBL" id="CAG6691694.1"/>
    </source>
</evidence>
<accession>A0A8D8TRQ9</accession>
<organism evidence="2">
    <name type="scientific">Cacopsylla melanoneura</name>
    <dbReference type="NCBI Taxonomy" id="428564"/>
    <lineage>
        <taxon>Eukaryota</taxon>
        <taxon>Metazoa</taxon>
        <taxon>Ecdysozoa</taxon>
        <taxon>Arthropoda</taxon>
        <taxon>Hexapoda</taxon>
        <taxon>Insecta</taxon>
        <taxon>Pterygota</taxon>
        <taxon>Neoptera</taxon>
        <taxon>Paraneoptera</taxon>
        <taxon>Hemiptera</taxon>
        <taxon>Sternorrhyncha</taxon>
        <taxon>Psylloidea</taxon>
        <taxon>Psyllidae</taxon>
        <taxon>Psyllinae</taxon>
        <taxon>Cacopsylla</taxon>
    </lineage>
</organism>
<dbReference type="EMBL" id="HBUF01304194">
    <property type="protein sequence ID" value="CAG6691694.1"/>
    <property type="molecule type" value="Transcribed_RNA"/>
</dbReference>
<evidence type="ECO:0000256" key="1">
    <source>
        <dbReference type="SAM" id="Phobius"/>
    </source>
</evidence>
<proteinExistence type="predicted"/>
<keyword evidence="1" id="KW-0472">Membrane</keyword>
<keyword evidence="1" id="KW-0812">Transmembrane</keyword>
<feature type="transmembrane region" description="Helical" evidence="1">
    <location>
        <begin position="77"/>
        <end position="97"/>
    </location>
</feature>
<sequence length="121" mass="14552">MLSTSYLITIFYYIYSKRNYFSYLYSPRLMATFYLLHTVRLCICYKVSATKCCGLLKFSLLKGKQFLSADEYTNPNLYLYITYFMFYLYNLLQRYIFRVCRDIGGQKNKKKGLKTRKKIST</sequence>
<dbReference type="AlphaFoldDB" id="A0A8D8TRQ9"/>